<feature type="region of interest" description="Disordered" evidence="1">
    <location>
        <begin position="60"/>
        <end position="91"/>
    </location>
</feature>
<gene>
    <name evidence="3" type="ORF">GN958_ATG19434</name>
</gene>
<feature type="compositionally biased region" description="Low complexity" evidence="1">
    <location>
        <begin position="70"/>
        <end position="91"/>
    </location>
</feature>
<name>A0A8S9TXI1_PHYIN</name>
<evidence type="ECO:0000256" key="2">
    <source>
        <dbReference type="SAM" id="SignalP"/>
    </source>
</evidence>
<proteinExistence type="predicted"/>
<accession>A0A8S9TXI1</accession>
<evidence type="ECO:0000256" key="1">
    <source>
        <dbReference type="SAM" id="MobiDB-lite"/>
    </source>
</evidence>
<comment type="caution">
    <text evidence="3">The sequence shown here is derived from an EMBL/GenBank/DDBJ whole genome shotgun (WGS) entry which is preliminary data.</text>
</comment>
<feature type="signal peptide" evidence="2">
    <location>
        <begin position="1"/>
        <end position="26"/>
    </location>
</feature>
<reference evidence="3" key="1">
    <citation type="submission" date="2020-03" db="EMBL/GenBank/DDBJ databases">
        <title>Hybrid Assembly of Korean Phytophthora infestans isolates.</title>
        <authorList>
            <person name="Prokchorchik M."/>
            <person name="Lee Y."/>
            <person name="Seo J."/>
            <person name="Cho J.-H."/>
            <person name="Park Y.-E."/>
            <person name="Jang D.-C."/>
            <person name="Im J.-S."/>
            <person name="Choi J.-G."/>
            <person name="Park H.-J."/>
            <person name="Lee G.-B."/>
            <person name="Lee Y.-G."/>
            <person name="Hong S.-Y."/>
            <person name="Cho K."/>
            <person name="Sohn K.H."/>
        </authorList>
    </citation>
    <scope>NUCLEOTIDE SEQUENCE</scope>
    <source>
        <strain evidence="3">KR_2_A2</strain>
    </source>
</reference>
<sequence>MKASVVFPSIMTLLVVTVLSVSEALADQSTVANGIDNLLHTLQPVSDEKASWAPIRALETMGSPQQQENTTTTSRTTKARTTTRTLSSIEL</sequence>
<dbReference type="AlphaFoldDB" id="A0A8S9TXI1"/>
<keyword evidence="2" id="KW-0732">Signal</keyword>
<organism evidence="3 4">
    <name type="scientific">Phytophthora infestans</name>
    <name type="common">Potato late blight agent</name>
    <name type="synonym">Botrytis infestans</name>
    <dbReference type="NCBI Taxonomy" id="4787"/>
    <lineage>
        <taxon>Eukaryota</taxon>
        <taxon>Sar</taxon>
        <taxon>Stramenopiles</taxon>
        <taxon>Oomycota</taxon>
        <taxon>Peronosporomycetes</taxon>
        <taxon>Peronosporales</taxon>
        <taxon>Peronosporaceae</taxon>
        <taxon>Phytophthora</taxon>
    </lineage>
</organism>
<feature type="chain" id="PRO_5035803023" description="Secreted RxLR effector peptide protein" evidence="2">
    <location>
        <begin position="27"/>
        <end position="91"/>
    </location>
</feature>
<evidence type="ECO:0008006" key="5">
    <source>
        <dbReference type="Google" id="ProtNLM"/>
    </source>
</evidence>
<dbReference type="Proteomes" id="UP000704712">
    <property type="component" value="Unassembled WGS sequence"/>
</dbReference>
<dbReference type="EMBL" id="JAACNO010002740">
    <property type="protein sequence ID" value="KAF4131324.1"/>
    <property type="molecule type" value="Genomic_DNA"/>
</dbReference>
<evidence type="ECO:0000313" key="4">
    <source>
        <dbReference type="Proteomes" id="UP000704712"/>
    </source>
</evidence>
<protein>
    <recommendedName>
        <fullName evidence="5">Secreted RxLR effector peptide protein</fullName>
    </recommendedName>
</protein>
<evidence type="ECO:0000313" key="3">
    <source>
        <dbReference type="EMBL" id="KAF4131324.1"/>
    </source>
</evidence>